<keyword evidence="2" id="KW-0238">DNA-binding</keyword>
<feature type="compositionally biased region" description="Low complexity" evidence="5">
    <location>
        <begin position="10"/>
        <end position="27"/>
    </location>
</feature>
<protein>
    <submittedName>
        <fullName evidence="7">C6 zinc finger domain protein</fullName>
    </submittedName>
</protein>
<dbReference type="InterPro" id="IPR001138">
    <property type="entry name" value="Zn2Cys6_DnaBD"/>
</dbReference>
<keyword evidence="4" id="KW-0539">Nucleus</keyword>
<keyword evidence="1" id="KW-0805">Transcription regulation</keyword>
<dbReference type="EMBL" id="JBFXLR010000003">
    <property type="protein sequence ID" value="KAL2859561.1"/>
    <property type="molecule type" value="Genomic_DNA"/>
</dbReference>
<dbReference type="SMART" id="SM00066">
    <property type="entry name" value="GAL4"/>
    <property type="match status" value="1"/>
</dbReference>
<dbReference type="GeneID" id="98151195"/>
<sequence>METEQAGPVSPLLATSATPSLSSDPSLGPTSPRRVKRAHTKSRQGCFNCKSRRVKCQETKPACKNCVRKELDCVYPSKGDRKWRLVTANQRQNQRQTDTSSPSISPRVSTTPFTGDDLRFWHHFLVNAQPGLPIGDEGTWSSEIPALAHECPHLLHALLSLGASYCSLTQGRKYIPLAIAHRGKALRSLGAILGKGDNCTTIEMDSALAASLALTFQARYMSDGVIDFAVMVRGSSMIVNRYSQNGRKSVIFNQVKSQDGIMQTTALPWEPKCLVDPSAVAACIAGLDRLQPLLRRTSHYEFYNVLRLSYLSLLGSYRQAFIQLTTIYVLWAHMESSEFSDFISSDDHISRALFMHYITIDSFMRPVYAKLSTPQILKSRGGDFIIYRWAEAIYNDLPRPLQMLVYDQFQYLALDLLPSLASHKTLFPEWNDELSEFVALVRKRVPSHVLEVYDLNDTIISF</sequence>
<comment type="caution">
    <text evidence="7">The sequence shown here is derived from an EMBL/GenBank/DDBJ whole genome shotgun (WGS) entry which is preliminary data.</text>
</comment>
<dbReference type="InterPro" id="IPR021858">
    <property type="entry name" value="Fun_TF"/>
</dbReference>
<dbReference type="Proteomes" id="UP001610444">
    <property type="component" value="Unassembled WGS sequence"/>
</dbReference>
<dbReference type="InterPro" id="IPR036864">
    <property type="entry name" value="Zn2-C6_fun-type_DNA-bd_sf"/>
</dbReference>
<dbReference type="InterPro" id="IPR053157">
    <property type="entry name" value="Sterol_Uptake_Regulator"/>
</dbReference>
<dbReference type="Gene3D" id="4.10.240.10">
    <property type="entry name" value="Zn(2)-C6 fungal-type DNA-binding domain"/>
    <property type="match status" value="1"/>
</dbReference>
<keyword evidence="3" id="KW-0804">Transcription</keyword>
<keyword evidence="8" id="KW-1185">Reference proteome</keyword>
<dbReference type="CDD" id="cd00067">
    <property type="entry name" value="GAL4"/>
    <property type="match status" value="1"/>
</dbReference>
<evidence type="ECO:0000256" key="4">
    <source>
        <dbReference type="ARBA" id="ARBA00023242"/>
    </source>
</evidence>
<dbReference type="PROSITE" id="PS00463">
    <property type="entry name" value="ZN2_CY6_FUNGAL_1"/>
    <property type="match status" value="1"/>
</dbReference>
<accession>A0ABR4L4V6</accession>
<organism evidence="7 8">
    <name type="scientific">Aspergillus pseudodeflectus</name>
    <dbReference type="NCBI Taxonomy" id="176178"/>
    <lineage>
        <taxon>Eukaryota</taxon>
        <taxon>Fungi</taxon>
        <taxon>Dikarya</taxon>
        <taxon>Ascomycota</taxon>
        <taxon>Pezizomycotina</taxon>
        <taxon>Eurotiomycetes</taxon>
        <taxon>Eurotiomycetidae</taxon>
        <taxon>Eurotiales</taxon>
        <taxon>Aspergillaceae</taxon>
        <taxon>Aspergillus</taxon>
        <taxon>Aspergillus subgen. Nidulantes</taxon>
    </lineage>
</organism>
<reference evidence="7 8" key="1">
    <citation type="submission" date="2024-07" db="EMBL/GenBank/DDBJ databases">
        <title>Section-level genome sequencing and comparative genomics of Aspergillus sections Usti and Cavernicolus.</title>
        <authorList>
            <consortium name="Lawrence Berkeley National Laboratory"/>
            <person name="Nybo J.L."/>
            <person name="Vesth T.C."/>
            <person name="Theobald S."/>
            <person name="Frisvad J.C."/>
            <person name="Larsen T.O."/>
            <person name="Kjaerboelling I."/>
            <person name="Rothschild-Mancinelli K."/>
            <person name="Lyhne E.K."/>
            <person name="Kogle M.E."/>
            <person name="Barry K."/>
            <person name="Clum A."/>
            <person name="Na H."/>
            <person name="Ledsgaard L."/>
            <person name="Lin J."/>
            <person name="Lipzen A."/>
            <person name="Kuo A."/>
            <person name="Riley R."/>
            <person name="Mondo S."/>
            <person name="LaButti K."/>
            <person name="Haridas S."/>
            <person name="Pangalinan J."/>
            <person name="Salamov A.A."/>
            <person name="Simmons B.A."/>
            <person name="Magnuson J.K."/>
            <person name="Chen J."/>
            <person name="Drula E."/>
            <person name="Henrissat B."/>
            <person name="Wiebenga A."/>
            <person name="Lubbers R.J."/>
            <person name="Gomes A.C."/>
            <person name="Macurrencykelacurrency M.R."/>
            <person name="Stajich J."/>
            <person name="Grigoriev I.V."/>
            <person name="Mortensen U.H."/>
            <person name="De vries R.P."/>
            <person name="Baker S.E."/>
            <person name="Andersen M.R."/>
        </authorList>
    </citation>
    <scope>NUCLEOTIDE SEQUENCE [LARGE SCALE GENOMIC DNA]</scope>
    <source>
        <strain evidence="7 8">CBS 756.74</strain>
    </source>
</reference>
<dbReference type="RefSeq" id="XP_070904495.1">
    <property type="nucleotide sequence ID" value="XM_071036031.1"/>
</dbReference>
<dbReference type="PROSITE" id="PS50048">
    <property type="entry name" value="ZN2_CY6_FUNGAL_2"/>
    <property type="match status" value="1"/>
</dbReference>
<dbReference type="PANTHER" id="PTHR47784:SF7">
    <property type="entry name" value="ZN(II)2CYS6 TRANSCRIPTION FACTOR (EUROFUNG)"/>
    <property type="match status" value="1"/>
</dbReference>
<evidence type="ECO:0000256" key="2">
    <source>
        <dbReference type="ARBA" id="ARBA00023125"/>
    </source>
</evidence>
<feature type="region of interest" description="Disordered" evidence="5">
    <location>
        <begin position="1"/>
        <end position="42"/>
    </location>
</feature>
<evidence type="ECO:0000256" key="3">
    <source>
        <dbReference type="ARBA" id="ARBA00023163"/>
    </source>
</evidence>
<evidence type="ECO:0000313" key="7">
    <source>
        <dbReference type="EMBL" id="KAL2859561.1"/>
    </source>
</evidence>
<feature type="compositionally biased region" description="Basic residues" evidence="5">
    <location>
        <begin position="33"/>
        <end position="42"/>
    </location>
</feature>
<evidence type="ECO:0000256" key="5">
    <source>
        <dbReference type="SAM" id="MobiDB-lite"/>
    </source>
</evidence>
<dbReference type="SUPFAM" id="SSF57701">
    <property type="entry name" value="Zn2/Cys6 DNA-binding domain"/>
    <property type="match status" value="1"/>
</dbReference>
<feature type="domain" description="Zn(2)-C6 fungal-type" evidence="6">
    <location>
        <begin position="45"/>
        <end position="75"/>
    </location>
</feature>
<dbReference type="Pfam" id="PF11951">
    <property type="entry name" value="Fungal_trans_2"/>
    <property type="match status" value="1"/>
</dbReference>
<evidence type="ECO:0000259" key="6">
    <source>
        <dbReference type="PROSITE" id="PS50048"/>
    </source>
</evidence>
<evidence type="ECO:0000313" key="8">
    <source>
        <dbReference type="Proteomes" id="UP001610444"/>
    </source>
</evidence>
<name>A0ABR4L4V6_9EURO</name>
<dbReference type="Pfam" id="PF00172">
    <property type="entry name" value="Zn_clus"/>
    <property type="match status" value="1"/>
</dbReference>
<proteinExistence type="predicted"/>
<feature type="region of interest" description="Disordered" evidence="5">
    <location>
        <begin position="88"/>
        <end position="108"/>
    </location>
</feature>
<gene>
    <name evidence="7" type="ORF">BJX68DRAFT_116876</name>
</gene>
<dbReference type="PANTHER" id="PTHR47784">
    <property type="entry name" value="STEROL UPTAKE CONTROL PROTEIN 2"/>
    <property type="match status" value="1"/>
</dbReference>
<evidence type="ECO:0000256" key="1">
    <source>
        <dbReference type="ARBA" id="ARBA00023015"/>
    </source>
</evidence>